<name>A0A374NDD2_9FIRM</name>
<keyword evidence="5" id="KW-0949">S-adenosyl-L-methionine</keyword>
<dbReference type="GO" id="GO:0032259">
    <property type="term" value="P:methylation"/>
    <property type="evidence" value="ECO:0007669"/>
    <property type="project" value="UniProtKB-KW"/>
</dbReference>
<dbReference type="EMBL" id="QRNJ01000010">
    <property type="protein sequence ID" value="RHK40630.1"/>
    <property type="molecule type" value="Genomic_DNA"/>
</dbReference>
<sequence length="162" mass="18201">MYYSPLRYPGGKGKLKTVMKHMLECSGKQGGTFIEPFAGGAAVSLSLLLEGTVSHIVLNDKDKAIFAFWSSIFEETDRFINKIYTVPLTIEEWQKQRSILKDKDSDRFSLGVAAFYLNRTNRSGILSAGVMGGKKQEGKWKLDARFNRNSLAKRIGNLLIFN</sequence>
<evidence type="ECO:0000313" key="7">
    <source>
        <dbReference type="EMBL" id="RGI82079.1"/>
    </source>
</evidence>
<dbReference type="GO" id="GO:1904047">
    <property type="term" value="F:S-adenosyl-L-methionine binding"/>
    <property type="evidence" value="ECO:0007669"/>
    <property type="project" value="TreeGrafter"/>
</dbReference>
<dbReference type="GO" id="GO:0006298">
    <property type="term" value="P:mismatch repair"/>
    <property type="evidence" value="ECO:0007669"/>
    <property type="project" value="TreeGrafter"/>
</dbReference>
<keyword evidence="3 7" id="KW-0489">Methyltransferase</keyword>
<dbReference type="SUPFAM" id="SSF53335">
    <property type="entry name" value="S-adenosyl-L-methionine-dependent methyltransferases"/>
    <property type="match status" value="1"/>
</dbReference>
<dbReference type="InterPro" id="IPR023095">
    <property type="entry name" value="Ade_MeTrfase_dom_2"/>
</dbReference>
<dbReference type="PRINTS" id="PR00505">
    <property type="entry name" value="D12N6MTFRASE"/>
</dbReference>
<evidence type="ECO:0000313" key="10">
    <source>
        <dbReference type="Proteomes" id="UP000283497"/>
    </source>
</evidence>
<dbReference type="Proteomes" id="UP000262524">
    <property type="component" value="Unassembled WGS sequence"/>
</dbReference>
<evidence type="ECO:0000256" key="5">
    <source>
        <dbReference type="ARBA" id="ARBA00022691"/>
    </source>
</evidence>
<proteinExistence type="inferred from homology"/>
<dbReference type="AlphaFoldDB" id="A0A374NDD2"/>
<evidence type="ECO:0000313" key="8">
    <source>
        <dbReference type="EMBL" id="RHK40630.1"/>
    </source>
</evidence>
<dbReference type="InterPro" id="IPR029063">
    <property type="entry name" value="SAM-dependent_MTases_sf"/>
</dbReference>
<dbReference type="RefSeq" id="WP_117983310.1">
    <property type="nucleotide sequence ID" value="NZ_QRNJ01000010.1"/>
</dbReference>
<dbReference type="Gene3D" id="1.10.1020.10">
    <property type="entry name" value="Adenine-specific Methyltransferase, Domain 2"/>
    <property type="match status" value="1"/>
</dbReference>
<dbReference type="Pfam" id="PF02086">
    <property type="entry name" value="MethyltransfD12"/>
    <property type="match status" value="1"/>
</dbReference>
<organism evidence="7 9">
    <name type="scientific">Anaerobutyricum hallii</name>
    <dbReference type="NCBI Taxonomy" id="39488"/>
    <lineage>
        <taxon>Bacteria</taxon>
        <taxon>Bacillati</taxon>
        <taxon>Bacillota</taxon>
        <taxon>Clostridia</taxon>
        <taxon>Lachnospirales</taxon>
        <taxon>Lachnospiraceae</taxon>
        <taxon>Anaerobutyricum</taxon>
    </lineage>
</organism>
<evidence type="ECO:0000256" key="6">
    <source>
        <dbReference type="ARBA" id="ARBA00047942"/>
    </source>
</evidence>
<gene>
    <name evidence="8" type="ORF">DW068_03970</name>
    <name evidence="7" type="ORF">DXD91_12485</name>
</gene>
<dbReference type="PANTHER" id="PTHR30481">
    <property type="entry name" value="DNA ADENINE METHYLASE"/>
    <property type="match status" value="1"/>
</dbReference>
<comment type="catalytic activity">
    <reaction evidence="6">
        <text>a 2'-deoxyadenosine in DNA + S-adenosyl-L-methionine = an N(6)-methyl-2'-deoxyadenosine in DNA + S-adenosyl-L-homocysteine + H(+)</text>
        <dbReference type="Rhea" id="RHEA:15197"/>
        <dbReference type="Rhea" id="RHEA-COMP:12418"/>
        <dbReference type="Rhea" id="RHEA-COMP:12419"/>
        <dbReference type="ChEBI" id="CHEBI:15378"/>
        <dbReference type="ChEBI" id="CHEBI:57856"/>
        <dbReference type="ChEBI" id="CHEBI:59789"/>
        <dbReference type="ChEBI" id="CHEBI:90615"/>
        <dbReference type="ChEBI" id="CHEBI:90616"/>
        <dbReference type="EC" id="2.1.1.72"/>
    </reaction>
</comment>
<dbReference type="GO" id="GO:0043565">
    <property type="term" value="F:sequence-specific DNA binding"/>
    <property type="evidence" value="ECO:0007669"/>
    <property type="project" value="TreeGrafter"/>
</dbReference>
<keyword evidence="4" id="KW-0808">Transferase</keyword>
<evidence type="ECO:0000256" key="3">
    <source>
        <dbReference type="ARBA" id="ARBA00022603"/>
    </source>
</evidence>
<dbReference type="PANTHER" id="PTHR30481:SF2">
    <property type="entry name" value="SITE-SPECIFIC DNA-METHYLTRANSFERASE (ADENINE-SPECIFIC)"/>
    <property type="match status" value="1"/>
</dbReference>
<evidence type="ECO:0000256" key="2">
    <source>
        <dbReference type="ARBA" id="ARBA00011900"/>
    </source>
</evidence>
<evidence type="ECO:0000256" key="4">
    <source>
        <dbReference type="ARBA" id="ARBA00022679"/>
    </source>
</evidence>
<dbReference type="EMBL" id="QSOE01000108">
    <property type="protein sequence ID" value="RGI82079.1"/>
    <property type="molecule type" value="Genomic_DNA"/>
</dbReference>
<dbReference type="GO" id="GO:0009007">
    <property type="term" value="F:site-specific DNA-methyltransferase (adenine-specific) activity"/>
    <property type="evidence" value="ECO:0007669"/>
    <property type="project" value="UniProtKB-EC"/>
</dbReference>
<evidence type="ECO:0000256" key="1">
    <source>
        <dbReference type="ARBA" id="ARBA00006594"/>
    </source>
</evidence>
<comment type="caution">
    <text evidence="7">The sequence shown here is derived from an EMBL/GenBank/DDBJ whole genome shotgun (WGS) entry which is preliminary data.</text>
</comment>
<accession>A0A374NDD2</accession>
<reference evidence="9 10" key="1">
    <citation type="submission" date="2018-08" db="EMBL/GenBank/DDBJ databases">
        <title>A genome reference for cultivated species of the human gut microbiota.</title>
        <authorList>
            <person name="Zou Y."/>
            <person name="Xue W."/>
            <person name="Luo G."/>
        </authorList>
    </citation>
    <scope>NUCLEOTIDE SEQUENCE [LARGE SCALE GENOMIC DNA]</scope>
    <source>
        <strain evidence="8 10">AF45-14BH</strain>
        <strain evidence="7 9">TM10-1AC</strain>
    </source>
</reference>
<evidence type="ECO:0000313" key="9">
    <source>
        <dbReference type="Proteomes" id="UP000262524"/>
    </source>
</evidence>
<dbReference type="InterPro" id="IPR012327">
    <property type="entry name" value="MeTrfase_D12"/>
</dbReference>
<dbReference type="GO" id="GO:0009307">
    <property type="term" value="P:DNA restriction-modification system"/>
    <property type="evidence" value="ECO:0007669"/>
    <property type="project" value="InterPro"/>
</dbReference>
<comment type="similarity">
    <text evidence="1">Belongs to the N(4)/N(6)-methyltransferase family.</text>
</comment>
<dbReference type="Proteomes" id="UP000283497">
    <property type="component" value="Unassembled WGS sequence"/>
</dbReference>
<dbReference type="EC" id="2.1.1.72" evidence="2"/>
<protein>
    <recommendedName>
        <fullName evidence="2">site-specific DNA-methyltransferase (adenine-specific)</fullName>
        <ecNumber evidence="2">2.1.1.72</ecNumber>
    </recommendedName>
</protein>
<dbReference type="Gene3D" id="3.40.50.150">
    <property type="entry name" value="Vaccinia Virus protein VP39"/>
    <property type="match status" value="1"/>
</dbReference>